<feature type="coiled-coil region" evidence="15">
    <location>
        <begin position="671"/>
        <end position="709"/>
    </location>
</feature>
<dbReference type="Gene3D" id="1.10.246.20">
    <property type="entry name" value="Coactivator CBP, KIX domain"/>
    <property type="match status" value="1"/>
</dbReference>
<comment type="subcellular location">
    <subcellularLocation>
        <location evidence="1">Nucleus</location>
    </subcellularLocation>
</comment>
<feature type="compositionally biased region" description="Basic and acidic residues" evidence="16">
    <location>
        <begin position="932"/>
        <end position="941"/>
    </location>
</feature>
<dbReference type="PANTHER" id="PTHR13808">
    <property type="entry name" value="CBP/P300-RELATED"/>
    <property type="match status" value="1"/>
</dbReference>
<evidence type="ECO:0000256" key="8">
    <source>
        <dbReference type="ARBA" id="ARBA00023015"/>
    </source>
</evidence>
<evidence type="ECO:0000256" key="3">
    <source>
        <dbReference type="ARBA" id="ARBA00022679"/>
    </source>
</evidence>
<gene>
    <name evidence="20" type="ORF">GE061_007591</name>
</gene>
<evidence type="ECO:0000256" key="5">
    <source>
        <dbReference type="ARBA" id="ARBA00022771"/>
    </source>
</evidence>
<keyword evidence="7" id="KW-0156">Chromatin regulator</keyword>
<feature type="compositionally biased region" description="Basic and acidic residues" evidence="16">
    <location>
        <begin position="962"/>
        <end position="993"/>
    </location>
</feature>
<feature type="domain" description="Bromo" evidence="17">
    <location>
        <begin position="1033"/>
        <end position="1105"/>
    </location>
</feature>
<feature type="compositionally biased region" description="Low complexity" evidence="16">
    <location>
        <begin position="731"/>
        <end position="746"/>
    </location>
</feature>
<feature type="compositionally biased region" description="Polar residues" evidence="16">
    <location>
        <begin position="830"/>
        <end position="840"/>
    </location>
</feature>
<feature type="compositionally biased region" description="Polar residues" evidence="16">
    <location>
        <begin position="83"/>
        <end position="92"/>
    </location>
</feature>
<feature type="domain" description="TAZ-type" evidence="18">
    <location>
        <begin position="358"/>
        <end position="445"/>
    </location>
</feature>
<dbReference type="Proteomes" id="UP000466442">
    <property type="component" value="Unassembled WGS sequence"/>
</dbReference>
<evidence type="ECO:0000256" key="11">
    <source>
        <dbReference type="ARBA" id="ARBA00023242"/>
    </source>
</evidence>
<feature type="compositionally biased region" description="Low complexity" evidence="16">
    <location>
        <begin position="808"/>
        <end position="823"/>
    </location>
</feature>
<evidence type="ECO:0000256" key="6">
    <source>
        <dbReference type="ARBA" id="ARBA00022833"/>
    </source>
</evidence>
<feature type="region of interest" description="Disordered" evidence="16">
    <location>
        <begin position="299"/>
        <end position="360"/>
    </location>
</feature>
<comment type="caution">
    <text evidence="20">The sequence shown here is derived from an EMBL/GenBank/DDBJ whole genome shotgun (WGS) entry which is preliminary data.</text>
</comment>
<dbReference type="GO" id="GO:0003713">
    <property type="term" value="F:transcription coactivator activity"/>
    <property type="evidence" value="ECO:0007669"/>
    <property type="project" value="TreeGrafter"/>
</dbReference>
<protein>
    <recommendedName>
        <fullName evidence="2">histone acetyltransferase</fullName>
        <ecNumber evidence="2">2.3.1.48</ecNumber>
    </recommendedName>
</protein>
<dbReference type="CDD" id="cd05495">
    <property type="entry name" value="Bromo_cbp_like"/>
    <property type="match status" value="1"/>
</dbReference>
<proteinExistence type="predicted"/>
<dbReference type="Pfam" id="PF00439">
    <property type="entry name" value="Bromodomain"/>
    <property type="match status" value="1"/>
</dbReference>
<dbReference type="PRINTS" id="PR00503">
    <property type="entry name" value="BROMODOMAIN"/>
</dbReference>
<feature type="region of interest" description="Disordered" evidence="16">
    <location>
        <begin position="718"/>
        <end position="995"/>
    </location>
</feature>
<feature type="compositionally biased region" description="Polar residues" evidence="16">
    <location>
        <begin position="870"/>
        <end position="888"/>
    </location>
</feature>
<feature type="compositionally biased region" description="Polar residues" evidence="16">
    <location>
        <begin position="753"/>
        <end position="768"/>
    </location>
</feature>
<feature type="compositionally biased region" description="Low complexity" evidence="16">
    <location>
        <begin position="320"/>
        <end position="337"/>
    </location>
</feature>
<dbReference type="SMART" id="SM00551">
    <property type="entry name" value="ZnF_TAZ"/>
    <property type="match status" value="1"/>
</dbReference>
<dbReference type="GO" id="GO:0008270">
    <property type="term" value="F:zinc ion binding"/>
    <property type="evidence" value="ECO:0007669"/>
    <property type="project" value="UniProtKB-KW"/>
</dbReference>
<keyword evidence="5 14" id="KW-0863">Zinc-finger</keyword>
<dbReference type="InterPro" id="IPR000197">
    <property type="entry name" value="Znf_TAZ"/>
</dbReference>
<dbReference type="Gene3D" id="1.20.920.10">
    <property type="entry name" value="Bromodomain-like"/>
    <property type="match status" value="1"/>
</dbReference>
<keyword evidence="8" id="KW-0805">Transcription regulation</keyword>
<feature type="region of interest" description="Disordered" evidence="16">
    <location>
        <begin position="83"/>
        <end position="116"/>
    </location>
</feature>
<evidence type="ECO:0000259" key="19">
    <source>
        <dbReference type="PROSITE" id="PS50952"/>
    </source>
</evidence>
<evidence type="ECO:0000313" key="21">
    <source>
        <dbReference type="Proteomes" id="UP000466442"/>
    </source>
</evidence>
<dbReference type="PROSITE" id="PS50134">
    <property type="entry name" value="ZF_TAZ"/>
    <property type="match status" value="1"/>
</dbReference>
<dbReference type="PROSITE" id="PS50014">
    <property type="entry name" value="BROMODOMAIN_2"/>
    <property type="match status" value="1"/>
</dbReference>
<dbReference type="FunFam" id="1.20.1020.10:FF:000002">
    <property type="entry name" value="E1A binding protein p300"/>
    <property type="match status" value="1"/>
</dbReference>
<comment type="catalytic activity">
    <reaction evidence="12">
        <text>L-lysyl-[protein] + acetyl-CoA = N(6)-acetyl-L-lysyl-[protein] + CoA + H(+)</text>
        <dbReference type="Rhea" id="RHEA:45948"/>
        <dbReference type="Rhea" id="RHEA-COMP:9752"/>
        <dbReference type="Rhea" id="RHEA-COMP:10731"/>
        <dbReference type="ChEBI" id="CHEBI:15378"/>
        <dbReference type="ChEBI" id="CHEBI:29969"/>
        <dbReference type="ChEBI" id="CHEBI:57287"/>
        <dbReference type="ChEBI" id="CHEBI:57288"/>
        <dbReference type="ChEBI" id="CHEBI:61930"/>
        <dbReference type="EC" id="2.3.1.48"/>
    </reaction>
</comment>
<keyword evidence="4 14" id="KW-0479">Metal-binding</keyword>
<dbReference type="PROSITE" id="PS00633">
    <property type="entry name" value="BROMODOMAIN_1"/>
    <property type="match status" value="1"/>
</dbReference>
<evidence type="ECO:0000256" key="1">
    <source>
        <dbReference type="ARBA" id="ARBA00004123"/>
    </source>
</evidence>
<dbReference type="InterPro" id="IPR018359">
    <property type="entry name" value="Bromodomain_CS"/>
</dbReference>
<dbReference type="InterPro" id="IPR013178">
    <property type="entry name" value="Histone_AcTrfase_Rtt109/CBP"/>
</dbReference>
<keyword evidence="21" id="KW-1185">Reference proteome</keyword>
<dbReference type="SUPFAM" id="SSF57933">
    <property type="entry name" value="TAZ domain"/>
    <property type="match status" value="1"/>
</dbReference>
<evidence type="ECO:0000256" key="7">
    <source>
        <dbReference type="ARBA" id="ARBA00022853"/>
    </source>
</evidence>
<keyword evidence="6 14" id="KW-0862">Zinc</keyword>
<evidence type="ECO:0000256" key="13">
    <source>
        <dbReference type="PROSITE-ProRule" id="PRU00035"/>
    </source>
</evidence>
<keyword evidence="15" id="KW-0175">Coiled coil</keyword>
<dbReference type="SUPFAM" id="SSF47040">
    <property type="entry name" value="Kix domain of CBP (creb binding protein)"/>
    <property type="match status" value="1"/>
</dbReference>
<evidence type="ECO:0000313" key="20">
    <source>
        <dbReference type="EMBL" id="KAF6199565.1"/>
    </source>
</evidence>
<dbReference type="InterPro" id="IPR036427">
    <property type="entry name" value="Bromodomain-like_sf"/>
</dbReference>
<name>A0A8S9WW71_APOLU</name>
<feature type="compositionally biased region" description="Polar residues" evidence="16">
    <location>
        <begin position="778"/>
        <end position="806"/>
    </location>
</feature>
<dbReference type="GO" id="GO:0000123">
    <property type="term" value="C:histone acetyltransferase complex"/>
    <property type="evidence" value="ECO:0007669"/>
    <property type="project" value="TreeGrafter"/>
</dbReference>
<dbReference type="AlphaFoldDB" id="A0A8S9WW71"/>
<evidence type="ECO:0000256" key="2">
    <source>
        <dbReference type="ARBA" id="ARBA00013184"/>
    </source>
</evidence>
<sequence>MAEHLVDGPPNKRQKLGGDPFPNPSDSSGVMAPGPGSMMRFNSYGMPSGMASQQQQQWSAPKRNIITMFDLENDLPDELMNSSCNSWGTDAPSNKPPATGPGPGQAIQNGGMEPTPEQRLQHHLMQGAKNQLVGLGPVLKPPGATLQSPPNVSVSKSMDPMMHPLQQQGSLSATSQGMIMTSSSLNPHVGGTLVVTNKQPLSTVGSMMGAAQPSSTAPPGMRAQGLLQAGGQNGPMRTVMPGHLVNRVQSPLNSIHVQQPRLPGGGVPPYSYGGNVVAPTQRPVPPSLSIQQQRFPTSIGGGNVVGNDAGLVTQQAPSGPQVAVPSPAQPVTASAVPGAPPTGAPAPVQATPASSSADPEKRKLIQQQLVLLLHAHKCQRRETQTNGEPWQCNLPHCLTMKNVLNHMTSCQAGKTCTVPHCSSSRQIISHWKHCNRPDCPVCLPLKQADRHRNTNNPAAVTPATVNQGGTTTQTSNPSASDMRRAYDALGIQCPTTGSGGQLIVPTPAAPRTRPLAPIRPMQANQGQAGANIVGQTSQVGLLDGQAHQGPSAGAAQTAASIQMTVANIQNSIFGAANDVQSGAAASKEALALITRCKDPKSGISPSLPDLRNHLVHKLVQAIFPTPDPQAMLDKRMHNLVAYARKVEGDMYEMANSRSEYYHLLAEKIYKIQKELEEKRQKRKIQQELQQQQQAQQQQAQQQVQQQQVQVQQVRPVPQAPGSVVPARPVTSQPLLHSSSLSPGLGLRMPTGPSPGNASTSQQQLQPQHSPFGPAPLSVPSTTTSQFQNTNHQANNDCSVQVQQSGPASGRVSSGPPVASPAVSLGPFPSPSQQHSVTSNGGRHPSPPSSPLMSASPAPLTNAPSIPAMTPSPSSQMGKGKFSNHTPSATPAPPRTMAVSSSNSYSSQMAAITASLSRDEDSPTNNHGAKSKGKGDIKLENEDIKEEEENDGRGSGKGMSVGKMKEEPMDESKDDINIKDEPKSPSDNDSKADIKPTIVPEPIAGSVGLDKKKKCLFKPDDLRQALMPTLEKLYRQDESLPFRQPVDPQTLGIPDYFEIVRTPMDLSTVKRKLDTGQYSDPWEYVDDVWLMFDNAWLYNRKTSKVYKCCTKVSINCSTDTTPLLYQNFLVPPQV</sequence>
<dbReference type="Pfam" id="PF02172">
    <property type="entry name" value="KIX"/>
    <property type="match status" value="1"/>
</dbReference>
<feature type="region of interest" description="Disordered" evidence="16">
    <location>
        <begin position="1"/>
        <end position="58"/>
    </location>
</feature>
<feature type="zinc finger region" description="TAZ-type" evidence="14">
    <location>
        <begin position="358"/>
        <end position="445"/>
    </location>
</feature>
<dbReference type="EMBL" id="WIXP02000015">
    <property type="protein sequence ID" value="KAF6199565.1"/>
    <property type="molecule type" value="Genomic_DNA"/>
</dbReference>
<organism evidence="20 21">
    <name type="scientific">Apolygus lucorum</name>
    <name type="common">Small green plant bug</name>
    <name type="synonym">Lygocoris lucorum</name>
    <dbReference type="NCBI Taxonomy" id="248454"/>
    <lineage>
        <taxon>Eukaryota</taxon>
        <taxon>Metazoa</taxon>
        <taxon>Ecdysozoa</taxon>
        <taxon>Arthropoda</taxon>
        <taxon>Hexapoda</taxon>
        <taxon>Insecta</taxon>
        <taxon>Pterygota</taxon>
        <taxon>Neoptera</taxon>
        <taxon>Paraneoptera</taxon>
        <taxon>Hemiptera</taxon>
        <taxon>Heteroptera</taxon>
        <taxon>Panheteroptera</taxon>
        <taxon>Cimicomorpha</taxon>
        <taxon>Miridae</taxon>
        <taxon>Mirini</taxon>
        <taxon>Apolygus</taxon>
    </lineage>
</organism>
<dbReference type="GO" id="GO:0045944">
    <property type="term" value="P:positive regulation of transcription by RNA polymerase II"/>
    <property type="evidence" value="ECO:0007669"/>
    <property type="project" value="TreeGrafter"/>
</dbReference>
<dbReference type="Pfam" id="PF02135">
    <property type="entry name" value="zf-TAZ"/>
    <property type="match status" value="1"/>
</dbReference>
<evidence type="ECO:0000259" key="17">
    <source>
        <dbReference type="PROSITE" id="PS50014"/>
    </source>
</evidence>
<dbReference type="GO" id="GO:0005634">
    <property type="term" value="C:nucleus"/>
    <property type="evidence" value="ECO:0007669"/>
    <property type="project" value="UniProtKB-SubCell"/>
</dbReference>
<dbReference type="GO" id="GO:0031490">
    <property type="term" value="F:chromatin DNA binding"/>
    <property type="evidence" value="ECO:0007669"/>
    <property type="project" value="TreeGrafter"/>
</dbReference>
<evidence type="ECO:0000256" key="14">
    <source>
        <dbReference type="PROSITE-ProRule" id="PRU00203"/>
    </source>
</evidence>
<dbReference type="InterPro" id="IPR001487">
    <property type="entry name" value="Bromodomain"/>
</dbReference>
<dbReference type="InterPro" id="IPR035898">
    <property type="entry name" value="TAZ_dom_sf"/>
</dbReference>
<dbReference type="InterPro" id="IPR003101">
    <property type="entry name" value="KIX_dom"/>
</dbReference>
<keyword evidence="3" id="KW-0808">Transferase</keyword>
<evidence type="ECO:0000256" key="12">
    <source>
        <dbReference type="ARBA" id="ARBA00048017"/>
    </source>
</evidence>
<evidence type="ECO:0000259" key="18">
    <source>
        <dbReference type="PROSITE" id="PS50134"/>
    </source>
</evidence>
<reference evidence="20" key="1">
    <citation type="journal article" date="2021" name="Mol. Ecol. Resour.">
        <title>Apolygus lucorum genome provides insights into omnivorousness and mesophyll feeding.</title>
        <authorList>
            <person name="Liu Y."/>
            <person name="Liu H."/>
            <person name="Wang H."/>
            <person name="Huang T."/>
            <person name="Liu B."/>
            <person name="Yang B."/>
            <person name="Yin L."/>
            <person name="Li B."/>
            <person name="Zhang Y."/>
            <person name="Zhang S."/>
            <person name="Jiang F."/>
            <person name="Zhang X."/>
            <person name="Ren Y."/>
            <person name="Wang B."/>
            <person name="Wang S."/>
            <person name="Lu Y."/>
            <person name="Wu K."/>
            <person name="Fan W."/>
            <person name="Wang G."/>
        </authorList>
    </citation>
    <scope>NUCLEOTIDE SEQUENCE</scope>
    <source>
        <strain evidence="20">12Hb</strain>
    </source>
</reference>
<keyword evidence="9 13" id="KW-0103">Bromodomain</keyword>
<dbReference type="SUPFAM" id="SSF47370">
    <property type="entry name" value="Bromodomain"/>
    <property type="match status" value="1"/>
</dbReference>
<dbReference type="Gene3D" id="1.20.1020.10">
    <property type="entry name" value="TAZ domain"/>
    <property type="match status" value="1"/>
</dbReference>
<evidence type="ECO:0000256" key="9">
    <source>
        <dbReference type="ARBA" id="ARBA00023117"/>
    </source>
</evidence>
<dbReference type="GO" id="GO:0004402">
    <property type="term" value="F:histone acetyltransferase activity"/>
    <property type="evidence" value="ECO:0007669"/>
    <property type="project" value="InterPro"/>
</dbReference>
<dbReference type="PROSITE" id="PS50952">
    <property type="entry name" value="KIX"/>
    <property type="match status" value="1"/>
</dbReference>
<dbReference type="EC" id="2.3.1.48" evidence="2"/>
<evidence type="ECO:0000256" key="15">
    <source>
        <dbReference type="SAM" id="Coils"/>
    </source>
</evidence>
<evidence type="ECO:0000256" key="4">
    <source>
        <dbReference type="ARBA" id="ARBA00022723"/>
    </source>
</evidence>
<evidence type="ECO:0000256" key="16">
    <source>
        <dbReference type="SAM" id="MobiDB-lite"/>
    </source>
</evidence>
<accession>A0A8S9WW71</accession>
<dbReference type="InterPro" id="IPR036529">
    <property type="entry name" value="KIX_dom_sf"/>
</dbReference>
<keyword evidence="11" id="KW-0539">Nucleus</keyword>
<feature type="domain" description="KIX" evidence="19">
    <location>
        <begin position="597"/>
        <end position="676"/>
    </location>
</feature>
<feature type="compositionally biased region" description="Low complexity" evidence="16">
    <location>
        <begin position="850"/>
        <end position="859"/>
    </location>
</feature>
<dbReference type="PANTHER" id="PTHR13808:SF1">
    <property type="entry name" value="HISTONE ACETYLTRANSFERASE"/>
    <property type="match status" value="1"/>
</dbReference>
<evidence type="ECO:0000256" key="10">
    <source>
        <dbReference type="ARBA" id="ARBA00023163"/>
    </source>
</evidence>
<feature type="region of interest" description="Disordered" evidence="16">
    <location>
        <begin position="456"/>
        <end position="479"/>
    </location>
</feature>
<dbReference type="SMART" id="SM00297">
    <property type="entry name" value="BROMO"/>
    <property type="match status" value="1"/>
</dbReference>
<dbReference type="OrthoDB" id="784962at2759"/>
<dbReference type="GO" id="GO:0005667">
    <property type="term" value="C:transcription regulator complex"/>
    <property type="evidence" value="ECO:0007669"/>
    <property type="project" value="TreeGrafter"/>
</dbReference>
<keyword evidence="10" id="KW-0804">Transcription</keyword>